<evidence type="ECO:0000313" key="2">
    <source>
        <dbReference type="Proteomes" id="UP000626656"/>
    </source>
</evidence>
<protein>
    <submittedName>
        <fullName evidence="1">Uncharacterized protein</fullName>
    </submittedName>
</protein>
<dbReference type="EMBL" id="CAHJWF010000612">
    <property type="protein sequence ID" value="CAB5508416.1"/>
    <property type="molecule type" value="Genomic_DNA"/>
</dbReference>
<gene>
    <name evidence="1" type="ORF">AZO1586I_2691</name>
</gene>
<evidence type="ECO:0000313" key="1">
    <source>
        <dbReference type="EMBL" id="CAB5508416.1"/>
    </source>
</evidence>
<organism evidence="1 2">
    <name type="scientific">Bathymodiolus thermophilus thioautotrophic gill symbiont</name>
    <dbReference type="NCBI Taxonomy" id="2360"/>
    <lineage>
        <taxon>Bacteria</taxon>
        <taxon>Pseudomonadati</taxon>
        <taxon>Pseudomonadota</taxon>
        <taxon>Gammaproteobacteria</taxon>
        <taxon>sulfur-oxidizing symbionts</taxon>
    </lineage>
</organism>
<reference evidence="1 2" key="1">
    <citation type="submission" date="2020-05" db="EMBL/GenBank/DDBJ databases">
        <authorList>
            <person name="Petersen J."/>
            <person name="Sayavedra L."/>
        </authorList>
    </citation>
    <scope>NUCLEOTIDE SEQUENCE [LARGE SCALE GENOMIC DNA]</scope>
    <source>
        <strain evidence="1">B azoricus SOX ET2 1586I</strain>
    </source>
</reference>
<keyword evidence="2" id="KW-1185">Reference proteome</keyword>
<name>A0ABN7GGW3_9GAMM</name>
<sequence>MTFEILINKYFVDINTNLELPHTDKKIFSA</sequence>
<comment type="caution">
    <text evidence="1">The sequence shown here is derived from an EMBL/GenBank/DDBJ whole genome shotgun (WGS) entry which is preliminary data.</text>
</comment>
<dbReference type="Proteomes" id="UP000626656">
    <property type="component" value="Unassembled WGS sequence"/>
</dbReference>
<accession>A0ABN7GGW3</accession>
<proteinExistence type="predicted"/>